<dbReference type="Proteomes" id="UP000593577">
    <property type="component" value="Unassembled WGS sequence"/>
</dbReference>
<evidence type="ECO:0000313" key="6">
    <source>
        <dbReference type="Proteomes" id="UP000593577"/>
    </source>
</evidence>
<gene>
    <name evidence="5" type="ORF">Goari_001754</name>
</gene>
<evidence type="ECO:0000256" key="2">
    <source>
        <dbReference type="ARBA" id="ARBA00022679"/>
    </source>
</evidence>
<dbReference type="AlphaFoldDB" id="A0A7J8YKQ4"/>
<dbReference type="PANTHER" id="PTHR48048">
    <property type="entry name" value="GLYCOSYLTRANSFERASE"/>
    <property type="match status" value="1"/>
</dbReference>
<comment type="similarity">
    <text evidence="1 3">Belongs to the UDP-glycosyltransferase family.</text>
</comment>
<accession>A0A7J8YKQ4</accession>
<dbReference type="SUPFAM" id="SSF53756">
    <property type="entry name" value="UDP-Glycosyltransferase/glycogen phosphorylase"/>
    <property type="match status" value="1"/>
</dbReference>
<evidence type="ECO:0000256" key="1">
    <source>
        <dbReference type="ARBA" id="ARBA00009995"/>
    </source>
</evidence>
<comment type="caution">
    <text evidence="5">The sequence shown here is derived from an EMBL/GenBank/DDBJ whole genome shotgun (WGS) entry which is preliminary data.</text>
</comment>
<feature type="non-terminal residue" evidence="5">
    <location>
        <position position="1"/>
    </location>
</feature>
<reference evidence="5 6" key="1">
    <citation type="journal article" date="2019" name="Genome Biol. Evol.">
        <title>Insights into the evolution of the New World diploid cottons (Gossypium, subgenus Houzingenia) based on genome sequencing.</title>
        <authorList>
            <person name="Grover C.E."/>
            <person name="Arick M.A. 2nd"/>
            <person name="Thrash A."/>
            <person name="Conover J.L."/>
            <person name="Sanders W.S."/>
            <person name="Peterson D.G."/>
            <person name="Frelichowski J.E."/>
            <person name="Scheffler J.A."/>
            <person name="Scheffler B.E."/>
            <person name="Wendel J.F."/>
        </authorList>
    </citation>
    <scope>NUCLEOTIDE SEQUENCE [LARGE SCALE GENOMIC DNA]</scope>
    <source>
        <strain evidence="5">185</strain>
        <tissue evidence="5">Leaf</tissue>
    </source>
</reference>
<dbReference type="FunFam" id="3.40.50.2000:FF:000056">
    <property type="entry name" value="Glycosyltransferase"/>
    <property type="match status" value="1"/>
</dbReference>
<dbReference type="InterPro" id="IPR002213">
    <property type="entry name" value="UDP_glucos_trans"/>
</dbReference>
<dbReference type="EC" id="2.4.1.-" evidence="4"/>
<dbReference type="CDD" id="cd03784">
    <property type="entry name" value="GT1_Gtf-like"/>
    <property type="match status" value="1"/>
</dbReference>
<dbReference type="GO" id="GO:0035251">
    <property type="term" value="F:UDP-glucosyltransferase activity"/>
    <property type="evidence" value="ECO:0007669"/>
    <property type="project" value="InterPro"/>
</dbReference>
<dbReference type="PROSITE" id="PS00375">
    <property type="entry name" value="UDPGT"/>
    <property type="match status" value="1"/>
</dbReference>
<proteinExistence type="inferred from homology"/>
<dbReference type="PANTHER" id="PTHR48048:SF45">
    <property type="entry name" value="GLYCOSYLTRANSFERASE"/>
    <property type="match status" value="1"/>
</dbReference>
<dbReference type="InterPro" id="IPR035595">
    <property type="entry name" value="UDP_glycos_trans_CS"/>
</dbReference>
<evidence type="ECO:0000256" key="4">
    <source>
        <dbReference type="RuleBase" id="RU362057"/>
    </source>
</evidence>
<keyword evidence="6" id="KW-1185">Reference proteome</keyword>
<keyword evidence="3" id="KW-0328">Glycosyltransferase</keyword>
<evidence type="ECO:0000313" key="5">
    <source>
        <dbReference type="EMBL" id="MBA0700187.1"/>
    </source>
</evidence>
<dbReference type="Pfam" id="PF00201">
    <property type="entry name" value="UDPGT"/>
    <property type="match status" value="1"/>
</dbReference>
<dbReference type="InterPro" id="IPR050481">
    <property type="entry name" value="UDP-glycosyltransf_plant"/>
</dbReference>
<keyword evidence="2 3" id="KW-0808">Transferase</keyword>
<protein>
    <recommendedName>
        <fullName evidence="4">Glycosyltransferase</fullName>
        <ecNumber evidence="4">2.4.1.-</ecNumber>
    </recommendedName>
</protein>
<organism evidence="5 6">
    <name type="scientific">Gossypium aridum</name>
    <name type="common">American cotton</name>
    <name type="synonym">Erioxylum aridum</name>
    <dbReference type="NCBI Taxonomy" id="34290"/>
    <lineage>
        <taxon>Eukaryota</taxon>
        <taxon>Viridiplantae</taxon>
        <taxon>Streptophyta</taxon>
        <taxon>Embryophyta</taxon>
        <taxon>Tracheophyta</taxon>
        <taxon>Spermatophyta</taxon>
        <taxon>Magnoliopsida</taxon>
        <taxon>eudicotyledons</taxon>
        <taxon>Gunneridae</taxon>
        <taxon>Pentapetalae</taxon>
        <taxon>rosids</taxon>
        <taxon>malvids</taxon>
        <taxon>Malvales</taxon>
        <taxon>Malvaceae</taxon>
        <taxon>Malvoideae</taxon>
        <taxon>Gossypium</taxon>
    </lineage>
</organism>
<name>A0A7J8YKQ4_GOSAI</name>
<evidence type="ECO:0000256" key="3">
    <source>
        <dbReference type="RuleBase" id="RU003718"/>
    </source>
</evidence>
<sequence length="405" mass="45727">MKNVELIFVPQTSKGHLIPILEFAKRLVDHNNRILITVVLVKSPFDSFANAYIESIKASKPDRFKFINVPLIVDHHRQSFEDHVVDLIETHLPLLKNVVTDISSSKSSLNSTTFTGFVFDLLFVPLVDVAHEFDIPSYIFLTANAGFLSLLFHLTTRHGETRDIPEFKRSNPDELISGFINPVPSSVLPSDLFDEDNGYPAYMMIAQNNFSNGKNPPVYSVGPVLDINCRPHTESNLAQHKKVMKWLDEQPQSSVIFLCFGSFGRFLAPQVKEIALGLEQSGYRFLWSLCVQSLSTPQPSQNDALGGVRYNEDMFPEGFTERIQGKGMMIYGWAPQVEILAHEAIGAFVSHCGWNSILESLWFGVPMVTWPMYAEQKMNAFKVVKELGLAVELRLDYEQLNIDNV</sequence>
<dbReference type="EMBL" id="JABFAA010000013">
    <property type="protein sequence ID" value="MBA0700187.1"/>
    <property type="molecule type" value="Genomic_DNA"/>
</dbReference>
<dbReference type="Gene3D" id="3.40.50.2000">
    <property type="entry name" value="Glycogen Phosphorylase B"/>
    <property type="match status" value="3"/>
</dbReference>